<gene>
    <name evidence="1" type="ORF">J8H85_07340</name>
</gene>
<evidence type="ECO:0008006" key="3">
    <source>
        <dbReference type="Google" id="ProtNLM"/>
    </source>
</evidence>
<dbReference type="RefSeq" id="WP_209654060.1">
    <property type="nucleotide sequence ID" value="NZ_JAGJCB010000005.1"/>
</dbReference>
<reference evidence="1 2" key="1">
    <citation type="submission" date="2021-04" db="EMBL/GenBank/DDBJ databases">
        <title>Mariniflexile gromovii gen. nov., sp. nov., a gliding bacterium isolated from the sea urchin Strongylocentrotus intermedius.</title>
        <authorList>
            <person name="Ko S."/>
            <person name="Le V."/>
            <person name="Ahn C.-Y."/>
            <person name="Oh H.-M."/>
        </authorList>
    </citation>
    <scope>NUCLEOTIDE SEQUENCE [LARGE SCALE GENOMIC DNA]</scope>
    <source>
        <strain evidence="1 2">KCTC 12570</strain>
    </source>
</reference>
<evidence type="ECO:0000313" key="2">
    <source>
        <dbReference type="Proteomes" id="UP000670776"/>
    </source>
</evidence>
<keyword evidence="2" id="KW-1185">Reference proteome</keyword>
<protein>
    <recommendedName>
        <fullName evidence="3">GLPGLI family protein</fullName>
    </recommendedName>
</protein>
<evidence type="ECO:0000313" key="1">
    <source>
        <dbReference type="EMBL" id="MBP0903638.1"/>
    </source>
</evidence>
<proteinExistence type="predicted"/>
<dbReference type="EMBL" id="JAGJCB010000005">
    <property type="protein sequence ID" value="MBP0903638.1"/>
    <property type="molecule type" value="Genomic_DNA"/>
</dbReference>
<dbReference type="Proteomes" id="UP000670776">
    <property type="component" value="Unassembled WGS sequence"/>
</dbReference>
<organism evidence="1 2">
    <name type="scientific">Mariniflexile gromovii</name>
    <dbReference type="NCBI Taxonomy" id="362523"/>
    <lineage>
        <taxon>Bacteria</taxon>
        <taxon>Pseudomonadati</taxon>
        <taxon>Bacteroidota</taxon>
        <taxon>Flavobacteriia</taxon>
        <taxon>Flavobacteriales</taxon>
        <taxon>Flavobacteriaceae</taxon>
        <taxon>Mariniflexile</taxon>
    </lineage>
</organism>
<accession>A0ABS4BSS6</accession>
<comment type="caution">
    <text evidence="1">The sequence shown here is derived from an EMBL/GenBank/DDBJ whole genome shotgun (WGS) entry which is preliminary data.</text>
</comment>
<name>A0ABS4BSS6_9FLAO</name>
<sequence length="198" mass="22436">MHSRLSITDITKKALMLLLFVAFSNKIYAQKCETNNDPFSGEQILSFDYERKTVYFEFKNDTILFEIVFNYLGERNYEFKEGTKILMKLEDGTKMELSTARVSLPRIEQVTSSNGFYPGFGGGMMMSSSSNYTAYSFAFTLTKTDLNKLAASQIEVIRIPDTTEGTYADLEAKSRTKKKVKAVNKGAICLKEHIDNKA</sequence>